<evidence type="ECO:0000313" key="2">
    <source>
        <dbReference type="EMBL" id="MEQ7846323.1"/>
    </source>
</evidence>
<dbReference type="Proteomes" id="UP001482520">
    <property type="component" value="Unassembled WGS sequence"/>
</dbReference>
<keyword evidence="1" id="KW-1133">Transmembrane helix</keyword>
<name>A0ABV1NV08_9ACTN</name>
<feature type="transmembrane region" description="Helical" evidence="1">
    <location>
        <begin position="95"/>
        <end position="115"/>
    </location>
</feature>
<feature type="transmembrane region" description="Helical" evidence="1">
    <location>
        <begin position="70"/>
        <end position="89"/>
    </location>
</feature>
<evidence type="ECO:0000313" key="3">
    <source>
        <dbReference type="Proteomes" id="UP001482520"/>
    </source>
</evidence>
<keyword evidence="3" id="KW-1185">Reference proteome</keyword>
<reference evidence="2 3" key="1">
    <citation type="submission" date="2024-02" db="EMBL/GenBank/DDBJ databases">
        <title>Full genome sequence of Nocardioides kribbensis.</title>
        <authorList>
            <person name="Poletto B.L."/>
            <person name="Silva G."/>
            <person name="Galante D."/>
            <person name="Campos K.R."/>
            <person name="Santos M.B.N."/>
            <person name="Sacchi C.T."/>
        </authorList>
    </citation>
    <scope>NUCLEOTIDE SEQUENCE [LARGE SCALE GENOMIC DNA]</scope>
    <source>
        <strain evidence="2 3">O4R</strain>
    </source>
</reference>
<dbReference type="RefSeq" id="WP_056864345.1">
    <property type="nucleotide sequence ID" value="NZ_JBEFCW010000584.1"/>
</dbReference>
<organism evidence="2 3">
    <name type="scientific">Nocardioides kribbensis</name>
    <dbReference type="NCBI Taxonomy" id="305517"/>
    <lineage>
        <taxon>Bacteria</taxon>
        <taxon>Bacillati</taxon>
        <taxon>Actinomycetota</taxon>
        <taxon>Actinomycetes</taxon>
        <taxon>Propionibacteriales</taxon>
        <taxon>Nocardioidaceae</taxon>
        <taxon>Nocardioides</taxon>
    </lineage>
</organism>
<keyword evidence="1" id="KW-0812">Transmembrane</keyword>
<accession>A0ABV1NV08</accession>
<evidence type="ECO:0008006" key="4">
    <source>
        <dbReference type="Google" id="ProtNLM"/>
    </source>
</evidence>
<keyword evidence="1" id="KW-0472">Membrane</keyword>
<evidence type="ECO:0000256" key="1">
    <source>
        <dbReference type="SAM" id="Phobius"/>
    </source>
</evidence>
<protein>
    <recommendedName>
        <fullName evidence="4">Integral membrane protein</fullName>
    </recommendedName>
</protein>
<feature type="transmembrane region" description="Helical" evidence="1">
    <location>
        <begin position="36"/>
        <end position="58"/>
    </location>
</feature>
<comment type="caution">
    <text evidence="2">The sequence shown here is derived from an EMBL/GenBank/DDBJ whole genome shotgun (WGS) entry which is preliminary data.</text>
</comment>
<sequence length="121" mass="12524">MNPFVLGAVVVLGLAVAVLAVVLVVRDVAVRHSDLLFGLIALLELALLVQLVTGSVALAGTERDVEGVTFVAYLVTNLLALPIGAFWALADKTRVGGAVVLVTVLTVLALQLRLVSIWAGA</sequence>
<proteinExistence type="predicted"/>
<gene>
    <name evidence="2" type="ORF">V6R90_03465</name>
</gene>
<dbReference type="EMBL" id="JBEGDP010000002">
    <property type="protein sequence ID" value="MEQ7846323.1"/>
    <property type="molecule type" value="Genomic_DNA"/>
</dbReference>